<evidence type="ECO:0008006" key="3">
    <source>
        <dbReference type="Google" id="ProtNLM"/>
    </source>
</evidence>
<keyword evidence="2" id="KW-1185">Reference proteome</keyword>
<organism evidence="1 2">
    <name type="scientific">Anaerostipes hominis</name>
    <name type="common">ex Liu et al. 2021</name>
    <dbReference type="NCBI Taxonomy" id="2763018"/>
    <lineage>
        <taxon>Bacteria</taxon>
        <taxon>Bacillati</taxon>
        <taxon>Bacillota</taxon>
        <taxon>Clostridia</taxon>
        <taxon>Lachnospirales</taxon>
        <taxon>Lachnospiraceae</taxon>
        <taxon>Anaerostipes</taxon>
    </lineage>
</organism>
<dbReference type="EMBL" id="JACOOS010000008">
    <property type="protein sequence ID" value="MBC5677678.1"/>
    <property type="molecule type" value="Genomic_DNA"/>
</dbReference>
<comment type="caution">
    <text evidence="1">The sequence shown here is derived from an EMBL/GenBank/DDBJ whole genome shotgun (WGS) entry which is preliminary data.</text>
</comment>
<reference evidence="1 2" key="1">
    <citation type="submission" date="2020-08" db="EMBL/GenBank/DDBJ databases">
        <title>Genome public.</title>
        <authorList>
            <person name="Liu C."/>
            <person name="Sun Q."/>
        </authorList>
    </citation>
    <scope>NUCLEOTIDE SEQUENCE [LARGE SCALE GENOMIC DNA]</scope>
    <source>
        <strain evidence="1 2">NSJ-7</strain>
    </source>
</reference>
<protein>
    <recommendedName>
        <fullName evidence="3">WYL domain-containing protein</fullName>
    </recommendedName>
</protein>
<accession>A0ABR7FR33</accession>
<dbReference type="Proteomes" id="UP000635828">
    <property type="component" value="Unassembled WGS sequence"/>
</dbReference>
<sequence>MYSLEKRCKMEQKNEMKWTILKSSAQGLLDCLHCYTKSQLLEIASFYGMDGTRYRKHELAEKLEAEILAQMPAVLKYSSSEDLRGLKLLLSEPDGPDGESAGIWTYQKRGWLFVFGEDGGRKFVVPPGVEAKIVRFLSNAKNRKTVVHNQELYRYARALAHLYGVYEKKQLMRVWEEFHSTPLKKGELSRFLKITEKVYGDYRVEGRYVISSKISDTRVCLNLMNEVKNLPYYIPDQEEIRLYYEEYVDVDAPEYKELRRFLEKRKHNPLSFAELMTALEDNLLLGGGVSQMFSLMKNAGIFLNETHEKEEFLACCARWQKRTRQWRCRGFTPEEIIEE</sequence>
<name>A0ABR7FR33_9FIRM</name>
<proteinExistence type="predicted"/>
<evidence type="ECO:0000313" key="1">
    <source>
        <dbReference type="EMBL" id="MBC5677678.1"/>
    </source>
</evidence>
<evidence type="ECO:0000313" key="2">
    <source>
        <dbReference type="Proteomes" id="UP000635828"/>
    </source>
</evidence>
<gene>
    <name evidence="1" type="ORF">H8S22_08680</name>
</gene>